<dbReference type="STRING" id="1748243.Tel_12135"/>
<sequence length="152" mass="16480">MAERITPYGAFNFIVNLNGPAGPEAPLGGFSDVSGLGVEITMAEYRNGNEKENHVRKVAGIHKVSDVTLKRGIVNSEDLWDWIKQTQRNGPEAKRTVVITLRDEAGENVESWTLRNVVPMKYTGPTLAAKGGGDVAMEELVLSSEGIDLEVA</sequence>
<dbReference type="Proteomes" id="UP000055136">
    <property type="component" value="Chromosome"/>
</dbReference>
<accession>A0A0S2TFA7</accession>
<name>A0A0S2TFA7_9GAMM</name>
<dbReference type="GO" id="GO:0005198">
    <property type="term" value="F:structural molecule activity"/>
    <property type="evidence" value="ECO:0007669"/>
    <property type="project" value="InterPro"/>
</dbReference>
<dbReference type="KEGG" id="tee:Tel_12135"/>
<organism evidence="1 2">
    <name type="scientific">Candidatus Tenderia electrophaga</name>
    <dbReference type="NCBI Taxonomy" id="1748243"/>
    <lineage>
        <taxon>Bacteria</taxon>
        <taxon>Pseudomonadati</taxon>
        <taxon>Pseudomonadota</taxon>
        <taxon>Gammaproteobacteria</taxon>
        <taxon>Candidatus Tenderiales</taxon>
        <taxon>Candidatus Tenderiaceae</taxon>
        <taxon>Candidatus Tenderia</taxon>
    </lineage>
</organism>
<evidence type="ECO:0000313" key="1">
    <source>
        <dbReference type="EMBL" id="ALP53822.1"/>
    </source>
</evidence>
<keyword evidence="2" id="KW-1185">Reference proteome</keyword>
<dbReference type="InterPro" id="IPR011747">
    <property type="entry name" value="CHP02241"/>
</dbReference>
<dbReference type="NCBIfam" id="TIGR02241">
    <property type="entry name" value="conserved hypothetical phage tail region protein"/>
    <property type="match status" value="1"/>
</dbReference>
<dbReference type="Pfam" id="PF06841">
    <property type="entry name" value="Phage_T4_gp19"/>
    <property type="match status" value="1"/>
</dbReference>
<dbReference type="AlphaFoldDB" id="A0A0S2TFA7"/>
<gene>
    <name evidence="1" type="ORF">Tel_12135</name>
</gene>
<dbReference type="InterPro" id="IPR010667">
    <property type="entry name" value="Phage_T4_Gp19"/>
</dbReference>
<evidence type="ECO:0000313" key="2">
    <source>
        <dbReference type="Proteomes" id="UP000055136"/>
    </source>
</evidence>
<protein>
    <submittedName>
        <fullName evidence="1">Phage tail protein</fullName>
    </submittedName>
</protein>
<proteinExistence type="predicted"/>
<dbReference type="EMBL" id="CP013099">
    <property type="protein sequence ID" value="ALP53822.1"/>
    <property type="molecule type" value="Genomic_DNA"/>
</dbReference>
<dbReference type="PANTHER" id="PTHR38009">
    <property type="entry name" value="CONSERVED HYPOTHETICAL PHAGE TAIL PROTEIN"/>
    <property type="match status" value="1"/>
</dbReference>
<dbReference type="PANTHER" id="PTHR38009:SF1">
    <property type="entry name" value="CONSERVED HYPOTHETICAL PHAGE TAIL PROTEIN"/>
    <property type="match status" value="1"/>
</dbReference>
<reference evidence="1" key="1">
    <citation type="submission" date="2015-10" db="EMBL/GenBank/DDBJ databases">
        <title>Description of Candidatus Tenderia electrophaga gen. nov, sp. nov., an Uncultivated Electroautotroph from a Biocathode Enrichment.</title>
        <authorList>
            <person name="Eddie B.J."/>
            <person name="Malanoski A.P."/>
            <person name="Wang Z."/>
            <person name="Hall R.J."/>
            <person name="Oh S.D."/>
            <person name="Heiner C."/>
            <person name="Lin B."/>
            <person name="Strycharz-Glaven S.M."/>
        </authorList>
    </citation>
    <scope>NUCLEOTIDE SEQUENCE [LARGE SCALE GENOMIC DNA]</scope>
    <source>
        <strain evidence="1">NRL1</strain>
    </source>
</reference>